<keyword evidence="3" id="KW-1185">Reference proteome</keyword>
<gene>
    <name evidence="2" type="ORF">C8A04DRAFT_15546</name>
</gene>
<evidence type="ECO:0000256" key="1">
    <source>
        <dbReference type="SAM" id="MobiDB-lite"/>
    </source>
</evidence>
<feature type="region of interest" description="Disordered" evidence="1">
    <location>
        <begin position="233"/>
        <end position="255"/>
    </location>
</feature>
<feature type="region of interest" description="Disordered" evidence="1">
    <location>
        <begin position="191"/>
        <end position="210"/>
    </location>
</feature>
<proteinExistence type="predicted"/>
<dbReference type="GeneID" id="87815139"/>
<feature type="compositionally biased region" description="Acidic residues" evidence="1">
    <location>
        <begin position="236"/>
        <end position="245"/>
    </location>
</feature>
<protein>
    <submittedName>
        <fullName evidence="2">Uncharacterized protein</fullName>
    </submittedName>
</protein>
<reference evidence="2" key="2">
    <citation type="submission" date="2023-05" db="EMBL/GenBank/DDBJ databases">
        <authorList>
            <consortium name="Lawrence Berkeley National Laboratory"/>
            <person name="Steindorff A."/>
            <person name="Hensen N."/>
            <person name="Bonometti L."/>
            <person name="Westerberg I."/>
            <person name="Brannstrom I.O."/>
            <person name="Guillou S."/>
            <person name="Cros-Aarteil S."/>
            <person name="Calhoun S."/>
            <person name="Haridas S."/>
            <person name="Kuo A."/>
            <person name="Mondo S."/>
            <person name="Pangilinan J."/>
            <person name="Riley R."/>
            <person name="Labutti K."/>
            <person name="Andreopoulos B."/>
            <person name="Lipzen A."/>
            <person name="Chen C."/>
            <person name="Yanf M."/>
            <person name="Daum C."/>
            <person name="Ng V."/>
            <person name="Clum A."/>
            <person name="Ohm R."/>
            <person name="Martin F."/>
            <person name="Silar P."/>
            <person name="Natvig D."/>
            <person name="Lalanne C."/>
            <person name="Gautier V."/>
            <person name="Ament-Velasquez S.L."/>
            <person name="Kruys A."/>
            <person name="Hutchinson M.I."/>
            <person name="Powell A.J."/>
            <person name="Barry K."/>
            <person name="Miller A.N."/>
            <person name="Grigoriev I.V."/>
            <person name="Debuchy R."/>
            <person name="Gladieux P."/>
            <person name="Thoren M.H."/>
            <person name="Johannesson H."/>
        </authorList>
    </citation>
    <scope>NUCLEOTIDE SEQUENCE</scope>
    <source>
        <strain evidence="2">CBS 141.50</strain>
    </source>
</reference>
<evidence type="ECO:0000313" key="2">
    <source>
        <dbReference type="EMBL" id="KAK4139781.1"/>
    </source>
</evidence>
<dbReference type="EMBL" id="MU853650">
    <property type="protein sequence ID" value="KAK4139781.1"/>
    <property type="molecule type" value="Genomic_DNA"/>
</dbReference>
<dbReference type="AlphaFoldDB" id="A0AAN6UVY5"/>
<organism evidence="2 3">
    <name type="scientific">Dichotomopilus funicola</name>
    <dbReference type="NCBI Taxonomy" id="1934379"/>
    <lineage>
        <taxon>Eukaryota</taxon>
        <taxon>Fungi</taxon>
        <taxon>Dikarya</taxon>
        <taxon>Ascomycota</taxon>
        <taxon>Pezizomycotina</taxon>
        <taxon>Sordariomycetes</taxon>
        <taxon>Sordariomycetidae</taxon>
        <taxon>Sordariales</taxon>
        <taxon>Chaetomiaceae</taxon>
        <taxon>Dichotomopilus</taxon>
    </lineage>
</organism>
<feature type="compositionally biased region" description="Low complexity" evidence="1">
    <location>
        <begin position="301"/>
        <end position="310"/>
    </location>
</feature>
<accession>A0AAN6UVY5</accession>
<dbReference type="RefSeq" id="XP_062633152.1">
    <property type="nucleotide sequence ID" value="XM_062778526.1"/>
</dbReference>
<feature type="compositionally biased region" description="Polar residues" evidence="1">
    <location>
        <begin position="137"/>
        <end position="157"/>
    </location>
</feature>
<dbReference type="Proteomes" id="UP001302676">
    <property type="component" value="Unassembled WGS sequence"/>
</dbReference>
<comment type="caution">
    <text evidence="2">The sequence shown here is derived from an EMBL/GenBank/DDBJ whole genome shotgun (WGS) entry which is preliminary data.</text>
</comment>
<feature type="region of interest" description="Disordered" evidence="1">
    <location>
        <begin position="301"/>
        <end position="327"/>
    </location>
</feature>
<reference evidence="2" key="1">
    <citation type="journal article" date="2023" name="Mol. Phylogenet. Evol.">
        <title>Genome-scale phylogeny and comparative genomics of the fungal order Sordariales.</title>
        <authorList>
            <person name="Hensen N."/>
            <person name="Bonometti L."/>
            <person name="Westerberg I."/>
            <person name="Brannstrom I.O."/>
            <person name="Guillou S."/>
            <person name="Cros-Aarteil S."/>
            <person name="Calhoun S."/>
            <person name="Haridas S."/>
            <person name="Kuo A."/>
            <person name="Mondo S."/>
            <person name="Pangilinan J."/>
            <person name="Riley R."/>
            <person name="LaButti K."/>
            <person name="Andreopoulos B."/>
            <person name="Lipzen A."/>
            <person name="Chen C."/>
            <person name="Yan M."/>
            <person name="Daum C."/>
            <person name="Ng V."/>
            <person name="Clum A."/>
            <person name="Steindorff A."/>
            <person name="Ohm R.A."/>
            <person name="Martin F."/>
            <person name="Silar P."/>
            <person name="Natvig D.O."/>
            <person name="Lalanne C."/>
            <person name="Gautier V."/>
            <person name="Ament-Velasquez S.L."/>
            <person name="Kruys A."/>
            <person name="Hutchinson M.I."/>
            <person name="Powell A.J."/>
            <person name="Barry K."/>
            <person name="Miller A.N."/>
            <person name="Grigoriev I.V."/>
            <person name="Debuchy R."/>
            <person name="Gladieux P."/>
            <person name="Hiltunen Thoren M."/>
            <person name="Johannesson H."/>
        </authorList>
    </citation>
    <scope>NUCLEOTIDE SEQUENCE</scope>
    <source>
        <strain evidence="2">CBS 141.50</strain>
    </source>
</reference>
<evidence type="ECO:0000313" key="3">
    <source>
        <dbReference type="Proteomes" id="UP001302676"/>
    </source>
</evidence>
<name>A0AAN6UVY5_9PEZI</name>
<feature type="region of interest" description="Disordered" evidence="1">
    <location>
        <begin position="137"/>
        <end position="158"/>
    </location>
</feature>
<sequence length="327" mass="35296">MHAPHVGHGHKTGEVVLNRFGPDDDTCTTTIRYHARDFHVEISPAYFRNSPAVTSQYRAFLAAAQQDTETDEHDDDENPIITQFHTHLLTLFQPLLSQIAPDLPPAFDPQKLASGAVQPLLSDYLFPEEYHCRLEATNDTPKPVLSQTPPATSSAANNPDFVTVNNPALLSALAQHVPFLHPSAVQVSFRHPSYGNGSGRGSGTSGSKFPTQMLVDLTGSGTKTVCFLKTFSSDQNQDDDDDDNEGQQQKAERMTQALQRHLRILESRGRTADVGVPRLLGVVAVDGVYVAGLLVAYISPSSSSSQSQTLPPSPPPSSPPSVGHSGK</sequence>